<evidence type="ECO:0000313" key="7">
    <source>
        <dbReference type="Proteomes" id="UP000077339"/>
    </source>
</evidence>
<evidence type="ECO:0008006" key="8">
    <source>
        <dbReference type="Google" id="ProtNLM"/>
    </source>
</evidence>
<feature type="domain" description="GGDEF" evidence="5">
    <location>
        <begin position="489"/>
        <end position="621"/>
    </location>
</feature>
<dbReference type="InterPro" id="IPR035919">
    <property type="entry name" value="EAL_sf"/>
</dbReference>
<organism evidence="6 7">
    <name type="scientific">Kosmotoga arenicorallina S304</name>
    <dbReference type="NCBI Taxonomy" id="1453497"/>
    <lineage>
        <taxon>Bacteria</taxon>
        <taxon>Thermotogati</taxon>
        <taxon>Thermotogota</taxon>
        <taxon>Thermotogae</taxon>
        <taxon>Kosmotogales</taxon>
        <taxon>Kosmotogaceae</taxon>
        <taxon>Kosmotoga</taxon>
    </lineage>
</organism>
<dbReference type="InterPro" id="IPR000700">
    <property type="entry name" value="PAS-assoc_C"/>
</dbReference>
<comment type="caution">
    <text evidence="6">The sequence shown here is derived from an EMBL/GenBank/DDBJ whole genome shotgun (WGS) entry which is preliminary data.</text>
</comment>
<dbReference type="PANTHER" id="PTHR33121:SF70">
    <property type="entry name" value="SIGNALING PROTEIN YKOW"/>
    <property type="match status" value="1"/>
</dbReference>
<dbReference type="Gene3D" id="3.30.70.270">
    <property type="match status" value="1"/>
</dbReference>
<feature type="domain" description="PAC" evidence="3">
    <location>
        <begin position="113"/>
        <end position="166"/>
    </location>
</feature>
<evidence type="ECO:0000259" key="5">
    <source>
        <dbReference type="PROSITE" id="PS50887"/>
    </source>
</evidence>
<dbReference type="InterPro" id="IPR013655">
    <property type="entry name" value="PAS_fold_3"/>
</dbReference>
<keyword evidence="7" id="KW-1185">Reference proteome</keyword>
<dbReference type="Pfam" id="PF08448">
    <property type="entry name" value="PAS_4"/>
    <property type="match status" value="1"/>
</dbReference>
<dbReference type="CDD" id="cd00130">
    <property type="entry name" value="PAS"/>
    <property type="match status" value="1"/>
</dbReference>
<dbReference type="GO" id="GO:0071111">
    <property type="term" value="F:cyclic-guanylate-specific phosphodiesterase activity"/>
    <property type="evidence" value="ECO:0007669"/>
    <property type="project" value="InterPro"/>
</dbReference>
<dbReference type="SUPFAM" id="SSF141868">
    <property type="entry name" value="EAL domain-like"/>
    <property type="match status" value="1"/>
</dbReference>
<dbReference type="SMART" id="SM00052">
    <property type="entry name" value="EAL"/>
    <property type="match status" value="1"/>
</dbReference>
<dbReference type="PROSITE" id="PS50883">
    <property type="entry name" value="EAL"/>
    <property type="match status" value="1"/>
</dbReference>
<dbReference type="STRING" id="1453497.AT15_05520"/>
<dbReference type="PANTHER" id="PTHR33121">
    <property type="entry name" value="CYCLIC DI-GMP PHOSPHODIESTERASE PDEF"/>
    <property type="match status" value="1"/>
</dbReference>
<evidence type="ECO:0000256" key="1">
    <source>
        <dbReference type="SAM" id="MobiDB-lite"/>
    </source>
</evidence>
<dbReference type="PROSITE" id="PS50113">
    <property type="entry name" value="PAC"/>
    <property type="match status" value="1"/>
</dbReference>
<sequence>MERKFHKDSSQNPSKGFAPKNDISQSEFSDYKNMLKSPEKFYRLVHDAIDLSLFELELPEGRISITPDLFRKCGYNYGEIPEDLDSLKKLIHPKEIPLIDKTIEELQNGKPSARIEVRFKARDNSWRWSRVFLWVEKRDPSSNSLKLEGIILDITPLKEREKLLEARERYIQSMLNALPDMMFVISKEGVYLDFRVIESSKLAFSPDEIVGSKIDDAGFFLDDLKKLKSAISRACETGELQIVDYWLTTKAGKGYYEARISPIDNRKVLLIVRDFTQQKKAQQKLAKLNKLRKLIIESINDTLSAPVEANPYQLFLEKMFATIPEIGKATLFLKKDEKLEIVASTSIKKAVGLSLPYEVSNAYNGIEPAMFEFAEIERYLPYGFTSTLKSKGLVPAEKLLLVPILTEGNRVGFLVRRTKKGEALDEELKEILVLISSQISTIYKRLQLEENLRKEQKKYKYLATHDILTRLPNRRKLEERFERLKLSHGRFAFVYLSLTKFRRINGAFGHMFGDAILVDVAERLVKLFGSKKRICRLEGANFFLMFPITSRKQIEEITKKIKTAFAIPFRIMDIGITLNPFMGIALYPENGLSFAELIQNAEIAAHTAEKEGKELFYFDESAGIDLSRRIFIEQELRRVLNGEEQGLALNYQPIVNLTTGKVASLEALTRWNHPEAGYISPDVFIEIAEESGLIHLLGKKVLDIACGQARKWLEKGIQVPIFINLSALELHRDDIVSQISKSLEKYNIPGTTLGIEVTESALVKDPESAIRKIEALRKMGVSIAIDDFGTGYSSLNYLRFMSINHLKIDLSFVNDLKEKIKDSSKTVTIIKSIIALANSLGFSVVAEGIETDFQRQFLKKLGCDYGQGYLFCKPAEARAIEKLLTNEFRSENPIIS</sequence>
<feature type="domain" description="PAS" evidence="2">
    <location>
        <begin position="167"/>
        <end position="238"/>
    </location>
</feature>
<dbReference type="Gene3D" id="3.30.450.20">
    <property type="entry name" value="PAS domain"/>
    <property type="match status" value="2"/>
</dbReference>
<proteinExistence type="predicted"/>
<accession>A0A182C7F0</accession>
<dbReference type="CDD" id="cd01948">
    <property type="entry name" value="EAL"/>
    <property type="match status" value="1"/>
</dbReference>
<dbReference type="NCBIfam" id="TIGR00229">
    <property type="entry name" value="sensory_box"/>
    <property type="match status" value="1"/>
</dbReference>
<dbReference type="PROSITE" id="PS50112">
    <property type="entry name" value="PAS"/>
    <property type="match status" value="1"/>
</dbReference>
<dbReference type="RefSeq" id="WP_068345817.1">
    <property type="nucleotide sequence ID" value="NZ_JFHK01000003.1"/>
</dbReference>
<reference evidence="6 7" key="1">
    <citation type="submission" date="2014-02" db="EMBL/GenBank/DDBJ databases">
        <title>Kosmotoga genome sequencing.</title>
        <authorList>
            <person name="Pollo S.M."/>
            <person name="Charchuk R."/>
            <person name="Nesbo C.L."/>
        </authorList>
    </citation>
    <scope>NUCLEOTIDE SEQUENCE [LARGE SCALE GENOMIC DNA]</scope>
    <source>
        <strain evidence="6 7">S304</strain>
    </source>
</reference>
<dbReference type="Pfam" id="PF00563">
    <property type="entry name" value="EAL"/>
    <property type="match status" value="1"/>
</dbReference>
<dbReference type="AlphaFoldDB" id="A0A182C7F0"/>
<evidence type="ECO:0000259" key="3">
    <source>
        <dbReference type="PROSITE" id="PS50113"/>
    </source>
</evidence>
<evidence type="ECO:0000259" key="2">
    <source>
        <dbReference type="PROSITE" id="PS50112"/>
    </source>
</evidence>
<dbReference type="PROSITE" id="PS50887">
    <property type="entry name" value="GGDEF"/>
    <property type="match status" value="1"/>
</dbReference>
<dbReference type="Gene3D" id="3.20.20.450">
    <property type="entry name" value="EAL domain"/>
    <property type="match status" value="1"/>
</dbReference>
<dbReference type="Proteomes" id="UP000077339">
    <property type="component" value="Unassembled WGS sequence"/>
</dbReference>
<evidence type="ECO:0000259" key="4">
    <source>
        <dbReference type="PROSITE" id="PS50883"/>
    </source>
</evidence>
<dbReference type="InterPro" id="IPR013656">
    <property type="entry name" value="PAS_4"/>
</dbReference>
<dbReference type="InterPro" id="IPR050706">
    <property type="entry name" value="Cyclic-di-GMP_PDE-like"/>
</dbReference>
<feature type="region of interest" description="Disordered" evidence="1">
    <location>
        <begin position="1"/>
        <end position="23"/>
    </location>
</feature>
<dbReference type="PATRIC" id="fig|1453497.3.peg.1097"/>
<protein>
    <recommendedName>
        <fullName evidence="8">Diguanylate cyclase</fullName>
    </recommendedName>
</protein>
<name>A0A182C7F0_9BACT</name>
<dbReference type="SUPFAM" id="SSF55781">
    <property type="entry name" value="GAF domain-like"/>
    <property type="match status" value="1"/>
</dbReference>
<dbReference type="InterPro" id="IPR000160">
    <property type="entry name" value="GGDEF_dom"/>
</dbReference>
<evidence type="ECO:0000313" key="6">
    <source>
        <dbReference type="EMBL" id="OAA31533.1"/>
    </source>
</evidence>
<dbReference type="OrthoDB" id="9762141at2"/>
<dbReference type="InterPro" id="IPR035965">
    <property type="entry name" value="PAS-like_dom_sf"/>
</dbReference>
<dbReference type="Pfam" id="PF00990">
    <property type="entry name" value="GGDEF"/>
    <property type="match status" value="1"/>
</dbReference>
<gene>
    <name evidence="6" type="ORF">AT15_05520</name>
</gene>
<dbReference type="Pfam" id="PF08447">
    <property type="entry name" value="PAS_3"/>
    <property type="match status" value="1"/>
</dbReference>
<dbReference type="SMART" id="SM00267">
    <property type="entry name" value="GGDEF"/>
    <property type="match status" value="1"/>
</dbReference>
<dbReference type="CDD" id="cd01949">
    <property type="entry name" value="GGDEF"/>
    <property type="match status" value="1"/>
</dbReference>
<feature type="domain" description="EAL" evidence="4">
    <location>
        <begin position="629"/>
        <end position="888"/>
    </location>
</feature>
<dbReference type="InterPro" id="IPR000014">
    <property type="entry name" value="PAS"/>
</dbReference>
<dbReference type="InterPro" id="IPR029787">
    <property type="entry name" value="Nucleotide_cyclase"/>
</dbReference>
<dbReference type="InterPro" id="IPR043128">
    <property type="entry name" value="Rev_trsase/Diguanyl_cyclase"/>
</dbReference>
<dbReference type="SUPFAM" id="SSF55073">
    <property type="entry name" value="Nucleotide cyclase"/>
    <property type="match status" value="1"/>
</dbReference>
<dbReference type="InterPro" id="IPR001633">
    <property type="entry name" value="EAL_dom"/>
</dbReference>
<dbReference type="SUPFAM" id="SSF55785">
    <property type="entry name" value="PYP-like sensor domain (PAS domain)"/>
    <property type="match status" value="2"/>
</dbReference>
<dbReference type="NCBIfam" id="TIGR00254">
    <property type="entry name" value="GGDEF"/>
    <property type="match status" value="1"/>
</dbReference>
<dbReference type="EMBL" id="JFHK01000003">
    <property type="protein sequence ID" value="OAA31533.1"/>
    <property type="molecule type" value="Genomic_DNA"/>
</dbReference>